<dbReference type="GeneID" id="39734100"/>
<dbReference type="RefSeq" id="XP_028531035.1">
    <property type="nucleotide sequence ID" value="XM_028675556.1"/>
</dbReference>
<gene>
    <name evidence="2" type="ORF">PRELSG_0017700</name>
</gene>
<evidence type="ECO:0000256" key="1">
    <source>
        <dbReference type="SAM" id="MobiDB-lite"/>
    </source>
</evidence>
<evidence type="ECO:0000313" key="2">
    <source>
        <dbReference type="EMBL" id="CRG84042.1"/>
    </source>
</evidence>
<dbReference type="EMBL" id="CVMU01000013">
    <property type="protein sequence ID" value="CRG84042.1"/>
    <property type="molecule type" value="Genomic_DNA"/>
</dbReference>
<evidence type="ECO:0000313" key="3">
    <source>
        <dbReference type="Proteomes" id="UP000220158"/>
    </source>
</evidence>
<proteinExistence type="predicted"/>
<feature type="region of interest" description="Disordered" evidence="1">
    <location>
        <begin position="259"/>
        <end position="280"/>
    </location>
</feature>
<keyword evidence="3" id="KW-1185">Reference proteome</keyword>
<dbReference type="AlphaFoldDB" id="A0A1J1GJV3"/>
<name>A0A1J1GJV3_PLARL</name>
<reference evidence="2 3" key="1">
    <citation type="submission" date="2015-04" db="EMBL/GenBank/DDBJ databases">
        <authorList>
            <consortium name="Pathogen Informatics"/>
        </authorList>
    </citation>
    <scope>NUCLEOTIDE SEQUENCE [LARGE SCALE GENOMIC DNA]</scope>
    <source>
        <strain evidence="2 3">SGS1</strain>
    </source>
</reference>
<sequence>MLHIKFFFYSLQYAILINICISQEQHENLDLSSEEIYSNNYIRDKSHSIRNLIYTKDIEQDEIPDIPNISIDFSMEQQHSTTHKKKELHNMESLDGTTYLEKSKSHCLENSSDGVQNELPILTIEPIDFFCEPNYSSIITETEHSNISSIDTKNKEHENSHNLQYIFNYEPVTPNYRKGGLLELLLGDQYSTINYENILFTANNLIPTENANEESVESQMINDELSTEQQNLTTYMMEESSRSVNLMDIENEKCVGLENALPGSSKNQPTASIKNSKENSRLIKKYKRKSNKILENESNEEEINEIHKKILHYIQNCFIDLSARGMGVNDGNAQSCIRYLVNTKCHKSYDSDDNSNSNYLHVSSRGKDSPNRDIENLVYSLSTFFEREIYYLSNNTIPNLEKIKDSLRNEIVNKYSNLEKKLNINVFSLKALINEELLKINPYDFTKIKEYYDRNIRDTKSEESYNYILSFKHSVNYKFNKKEEIFQRMRELFEFFRELIPELEFMKQIDDVKSTIMDNFMHNKLFQPRFIQSCANFKRLFDLLESMDKYIGCVEESLKNGFLLRECTYKITTQHFIQPYSIRKAKSVQERFIKLQNIFDKLNLSYEDYNIIINSIFYFFNKENAKNRKELDNLLSKNNYISSMKMIQELLLEEEKCILEYHEEACKVFNLNLNEENKKGKNFNDFINDTKKVRHLSYANEILMELLGEAFIIKQVNIINKIRKLLIFINENSKKKNISHETKEILTKKHQLHLLSIIEAEKSKLEKIKLKIINLYLFSTLKSYIKTNISKKLYKKIMKIKSILERPYFMIYNKINEDNTKENIDNMQCILLALFHINQRLTDFTKNETE</sequence>
<dbReference type="KEGG" id="prel:PRELSG_0017700"/>
<organism evidence="2 3">
    <name type="scientific">Plasmodium relictum</name>
    <dbReference type="NCBI Taxonomy" id="85471"/>
    <lineage>
        <taxon>Eukaryota</taxon>
        <taxon>Sar</taxon>
        <taxon>Alveolata</taxon>
        <taxon>Apicomplexa</taxon>
        <taxon>Aconoidasida</taxon>
        <taxon>Haemosporida</taxon>
        <taxon>Plasmodiidae</taxon>
        <taxon>Plasmodium</taxon>
        <taxon>Plasmodium (Haemamoeba)</taxon>
    </lineage>
</organism>
<feature type="compositionally biased region" description="Polar residues" evidence="1">
    <location>
        <begin position="262"/>
        <end position="274"/>
    </location>
</feature>
<dbReference type="Proteomes" id="UP000220158">
    <property type="component" value="Unassembled WGS sequence"/>
</dbReference>
<protein>
    <submittedName>
        <fullName evidence="2">Fam-j protein</fullName>
    </submittedName>
</protein>
<accession>A0A1J1GJV3</accession>
<dbReference type="VEuPathDB" id="PlasmoDB:PRELSG_0017700"/>